<sequence length="524" mass="58848">MMDSTTFTDMATPGSYPFLELAIELQVKILLELNLGDLTKCTRVCTALRSLLVSEAAIQYKMELVRAGMVDGRSEVPLTAKLEKLRARNTAWDTGFPLHTVMVHPDVKARAGGFFMSEDNSGSHLAWRLHRPAWPGLKTSGGLDEMSWLLDLKQYLPQLTMPNIDAWAVNPEEDMFVFTKTLPGDEIPHCIVLTLSQDRTPQLLTAQPLLSAPIYPELGSVGDLIAWEQTGMEDADVMAGVINWKTWAVVWQYGPRIEGRFLILDPSHVLIFNIRGLFVYKFDPNASPAMPARPASEEDYLLHLALPKLKDDTGVVATRVHEHGPRYFRSDRPLFREDPDLDVLALYIQTYAEARWSYVRDRLLLVVPFTTIRKRLEALAQVQPEERQFSQSVPWDQWGPDGARLLKLGASPHAISVMGSRVAIPFRNYSSPNNLDIYIVDVRPKSEQESFIGYERDVSSALGAPLGGIDASDTIQELQSFAEPVTTTLPYRMTYLKAWLHDDSKVAETQGLAHDGMVIAYRPL</sequence>
<dbReference type="InParanoid" id="A0A5C3PGR0"/>
<evidence type="ECO:0000313" key="1">
    <source>
        <dbReference type="EMBL" id="TFK88945.1"/>
    </source>
</evidence>
<dbReference type="Proteomes" id="UP000308197">
    <property type="component" value="Unassembled WGS sequence"/>
</dbReference>
<dbReference type="AlphaFoldDB" id="A0A5C3PGR0"/>
<dbReference type="EMBL" id="ML211093">
    <property type="protein sequence ID" value="TFK88945.1"/>
    <property type="molecule type" value="Genomic_DNA"/>
</dbReference>
<keyword evidence="2" id="KW-1185">Reference proteome</keyword>
<protein>
    <recommendedName>
        <fullName evidence="3">F-box domain-containing protein</fullName>
    </recommendedName>
</protein>
<reference evidence="1 2" key="1">
    <citation type="journal article" date="2019" name="Nat. Ecol. Evol.">
        <title>Megaphylogeny resolves global patterns of mushroom evolution.</title>
        <authorList>
            <person name="Varga T."/>
            <person name="Krizsan K."/>
            <person name="Foldi C."/>
            <person name="Dima B."/>
            <person name="Sanchez-Garcia M."/>
            <person name="Sanchez-Ramirez S."/>
            <person name="Szollosi G.J."/>
            <person name="Szarkandi J.G."/>
            <person name="Papp V."/>
            <person name="Albert L."/>
            <person name="Andreopoulos W."/>
            <person name="Angelini C."/>
            <person name="Antonin V."/>
            <person name="Barry K.W."/>
            <person name="Bougher N.L."/>
            <person name="Buchanan P."/>
            <person name="Buyck B."/>
            <person name="Bense V."/>
            <person name="Catcheside P."/>
            <person name="Chovatia M."/>
            <person name="Cooper J."/>
            <person name="Damon W."/>
            <person name="Desjardin D."/>
            <person name="Finy P."/>
            <person name="Geml J."/>
            <person name="Haridas S."/>
            <person name="Hughes K."/>
            <person name="Justo A."/>
            <person name="Karasinski D."/>
            <person name="Kautmanova I."/>
            <person name="Kiss B."/>
            <person name="Kocsube S."/>
            <person name="Kotiranta H."/>
            <person name="LaButti K.M."/>
            <person name="Lechner B.E."/>
            <person name="Liimatainen K."/>
            <person name="Lipzen A."/>
            <person name="Lukacs Z."/>
            <person name="Mihaltcheva S."/>
            <person name="Morgado L.N."/>
            <person name="Niskanen T."/>
            <person name="Noordeloos M.E."/>
            <person name="Ohm R.A."/>
            <person name="Ortiz-Santana B."/>
            <person name="Ovrebo C."/>
            <person name="Racz N."/>
            <person name="Riley R."/>
            <person name="Savchenko A."/>
            <person name="Shiryaev A."/>
            <person name="Soop K."/>
            <person name="Spirin V."/>
            <person name="Szebenyi C."/>
            <person name="Tomsovsky M."/>
            <person name="Tulloss R.E."/>
            <person name="Uehling J."/>
            <person name="Grigoriev I.V."/>
            <person name="Vagvolgyi C."/>
            <person name="Papp T."/>
            <person name="Martin F.M."/>
            <person name="Miettinen O."/>
            <person name="Hibbett D.S."/>
            <person name="Nagy L.G."/>
        </authorList>
    </citation>
    <scope>NUCLEOTIDE SEQUENCE [LARGE SCALE GENOMIC DNA]</scope>
    <source>
        <strain evidence="1 2">HHB13444</strain>
    </source>
</reference>
<proteinExistence type="predicted"/>
<evidence type="ECO:0008006" key="3">
    <source>
        <dbReference type="Google" id="ProtNLM"/>
    </source>
</evidence>
<gene>
    <name evidence="1" type="ORF">K466DRAFT_652370</name>
</gene>
<accession>A0A5C3PGR0</accession>
<name>A0A5C3PGR0_9APHY</name>
<evidence type="ECO:0000313" key="2">
    <source>
        <dbReference type="Proteomes" id="UP000308197"/>
    </source>
</evidence>
<organism evidence="1 2">
    <name type="scientific">Polyporus arcularius HHB13444</name>
    <dbReference type="NCBI Taxonomy" id="1314778"/>
    <lineage>
        <taxon>Eukaryota</taxon>
        <taxon>Fungi</taxon>
        <taxon>Dikarya</taxon>
        <taxon>Basidiomycota</taxon>
        <taxon>Agaricomycotina</taxon>
        <taxon>Agaricomycetes</taxon>
        <taxon>Polyporales</taxon>
        <taxon>Polyporaceae</taxon>
        <taxon>Polyporus</taxon>
    </lineage>
</organism>